<dbReference type="EMBL" id="JALNTZ010000001">
    <property type="protein sequence ID" value="KAJ3666373.1"/>
    <property type="molecule type" value="Genomic_DNA"/>
</dbReference>
<organism evidence="1 2">
    <name type="scientific">Zophobas morio</name>
    <dbReference type="NCBI Taxonomy" id="2755281"/>
    <lineage>
        <taxon>Eukaryota</taxon>
        <taxon>Metazoa</taxon>
        <taxon>Ecdysozoa</taxon>
        <taxon>Arthropoda</taxon>
        <taxon>Hexapoda</taxon>
        <taxon>Insecta</taxon>
        <taxon>Pterygota</taxon>
        <taxon>Neoptera</taxon>
        <taxon>Endopterygota</taxon>
        <taxon>Coleoptera</taxon>
        <taxon>Polyphaga</taxon>
        <taxon>Cucujiformia</taxon>
        <taxon>Tenebrionidae</taxon>
        <taxon>Zophobas</taxon>
    </lineage>
</organism>
<sequence length="181" mass="20400">MYGIPSVACRNCINLIGKLVQFARQVCEIPAGCRQRSIAGCFCFMALCFFPVVKSNASSCSGTWKEFFIPSSCLADSRECFLGRVWQLFTKRNGKKSLIRTALVRDNHRNWSRFSAINPANDCDVTSHARSRSEPTVFYARYSKTSVCVCNLYMSLSVRVLMSHRDLLAKFQEGLMLTAHA</sequence>
<evidence type="ECO:0000313" key="2">
    <source>
        <dbReference type="Proteomes" id="UP001168821"/>
    </source>
</evidence>
<dbReference type="Proteomes" id="UP001168821">
    <property type="component" value="Unassembled WGS sequence"/>
</dbReference>
<gene>
    <name evidence="1" type="ORF">Zmor_001817</name>
</gene>
<dbReference type="AlphaFoldDB" id="A0AA38IZP2"/>
<proteinExistence type="predicted"/>
<comment type="caution">
    <text evidence="1">The sequence shown here is derived from an EMBL/GenBank/DDBJ whole genome shotgun (WGS) entry which is preliminary data.</text>
</comment>
<evidence type="ECO:0000313" key="1">
    <source>
        <dbReference type="EMBL" id="KAJ3666373.1"/>
    </source>
</evidence>
<name>A0AA38IZP2_9CUCU</name>
<protein>
    <submittedName>
        <fullName evidence="1">Uncharacterized protein</fullName>
    </submittedName>
</protein>
<accession>A0AA38IZP2</accession>
<reference evidence="1" key="1">
    <citation type="journal article" date="2023" name="G3 (Bethesda)">
        <title>Whole genome assemblies of Zophobas morio and Tenebrio molitor.</title>
        <authorList>
            <person name="Kaur S."/>
            <person name="Stinson S.A."/>
            <person name="diCenzo G.C."/>
        </authorList>
    </citation>
    <scope>NUCLEOTIDE SEQUENCE</scope>
    <source>
        <strain evidence="1">QUZm001</strain>
    </source>
</reference>
<keyword evidence="2" id="KW-1185">Reference proteome</keyword>